<gene>
    <name evidence="6" type="ORF">D5S18_19970</name>
</gene>
<dbReference type="OrthoDB" id="4556432at2"/>
<accession>A0A3A4K7J9</accession>
<dbReference type="Pfam" id="PF00440">
    <property type="entry name" value="TetR_N"/>
    <property type="match status" value="1"/>
</dbReference>
<reference evidence="6 7" key="1">
    <citation type="submission" date="2018-09" db="EMBL/GenBank/DDBJ databases">
        <title>YIM PH21274 draft genome.</title>
        <authorList>
            <person name="Miao C."/>
        </authorList>
    </citation>
    <scope>NUCLEOTIDE SEQUENCE [LARGE SCALE GENOMIC DNA]</scope>
    <source>
        <strain evidence="6 7">YIM PH 21724</strain>
    </source>
</reference>
<keyword evidence="1" id="KW-0805">Transcription regulation</keyword>
<comment type="caution">
    <text evidence="6">The sequence shown here is derived from an EMBL/GenBank/DDBJ whole genome shotgun (WGS) entry which is preliminary data.</text>
</comment>
<dbReference type="GO" id="GO:0003677">
    <property type="term" value="F:DNA binding"/>
    <property type="evidence" value="ECO:0007669"/>
    <property type="project" value="UniProtKB-UniRule"/>
</dbReference>
<proteinExistence type="predicted"/>
<evidence type="ECO:0000256" key="2">
    <source>
        <dbReference type="ARBA" id="ARBA00023125"/>
    </source>
</evidence>
<evidence type="ECO:0000256" key="3">
    <source>
        <dbReference type="ARBA" id="ARBA00023163"/>
    </source>
</evidence>
<dbReference type="SUPFAM" id="SSF46689">
    <property type="entry name" value="Homeodomain-like"/>
    <property type="match status" value="1"/>
</dbReference>
<dbReference type="PRINTS" id="PR00455">
    <property type="entry name" value="HTHTETR"/>
</dbReference>
<organism evidence="6 7">
    <name type="scientific">Nocardia panacis</name>
    <dbReference type="NCBI Taxonomy" id="2340916"/>
    <lineage>
        <taxon>Bacteria</taxon>
        <taxon>Bacillati</taxon>
        <taxon>Actinomycetota</taxon>
        <taxon>Actinomycetes</taxon>
        <taxon>Mycobacteriales</taxon>
        <taxon>Nocardiaceae</taxon>
        <taxon>Nocardia</taxon>
    </lineage>
</organism>
<dbReference type="EMBL" id="QZFU01000023">
    <property type="protein sequence ID" value="RJO73492.1"/>
    <property type="molecule type" value="Genomic_DNA"/>
</dbReference>
<dbReference type="InterPro" id="IPR009057">
    <property type="entry name" value="Homeodomain-like_sf"/>
</dbReference>
<dbReference type="RefSeq" id="WP_120042569.1">
    <property type="nucleotide sequence ID" value="NZ_QZFU01000023.1"/>
</dbReference>
<evidence type="ECO:0000259" key="5">
    <source>
        <dbReference type="PROSITE" id="PS50977"/>
    </source>
</evidence>
<dbReference type="PROSITE" id="PS50977">
    <property type="entry name" value="HTH_TETR_2"/>
    <property type="match status" value="1"/>
</dbReference>
<evidence type="ECO:0000313" key="6">
    <source>
        <dbReference type="EMBL" id="RJO73492.1"/>
    </source>
</evidence>
<dbReference type="PANTHER" id="PTHR47506">
    <property type="entry name" value="TRANSCRIPTIONAL REGULATORY PROTEIN"/>
    <property type="match status" value="1"/>
</dbReference>
<sequence>MRRADLRENNRKALIAAAISDIAEYGYQQARLGDLAERAGLSTGAVYSIFGSKRGLLVAATKQLMLDFHDLLEPLTEPELTLAQVLRGYAAAMLGTAAAGERYAFEIETVAAALREPDLRAELESEVPHAIATLTRLLTDRRVEADDMRHTTAAEAARLAPAVHALLSGFAHQDVTVRTQADQEYAIESTLALTALIDRPSVN</sequence>
<feature type="domain" description="HTH tetR-type" evidence="5">
    <location>
        <begin position="8"/>
        <end position="68"/>
    </location>
</feature>
<dbReference type="PANTHER" id="PTHR47506:SF1">
    <property type="entry name" value="HTH-TYPE TRANSCRIPTIONAL REGULATOR YJDC"/>
    <property type="match status" value="1"/>
</dbReference>
<keyword evidence="2 4" id="KW-0238">DNA-binding</keyword>
<dbReference type="Gene3D" id="1.10.357.10">
    <property type="entry name" value="Tetracycline Repressor, domain 2"/>
    <property type="match status" value="1"/>
</dbReference>
<keyword evidence="7" id="KW-1185">Reference proteome</keyword>
<evidence type="ECO:0000256" key="4">
    <source>
        <dbReference type="PROSITE-ProRule" id="PRU00335"/>
    </source>
</evidence>
<evidence type="ECO:0000313" key="7">
    <source>
        <dbReference type="Proteomes" id="UP000266677"/>
    </source>
</evidence>
<evidence type="ECO:0000256" key="1">
    <source>
        <dbReference type="ARBA" id="ARBA00023015"/>
    </source>
</evidence>
<keyword evidence="3" id="KW-0804">Transcription</keyword>
<feature type="DNA-binding region" description="H-T-H motif" evidence="4">
    <location>
        <begin position="31"/>
        <end position="50"/>
    </location>
</feature>
<dbReference type="Proteomes" id="UP000266677">
    <property type="component" value="Unassembled WGS sequence"/>
</dbReference>
<dbReference type="AlphaFoldDB" id="A0A3A4K7J9"/>
<name>A0A3A4K7J9_9NOCA</name>
<dbReference type="InterPro" id="IPR001647">
    <property type="entry name" value="HTH_TetR"/>
</dbReference>
<protein>
    <submittedName>
        <fullName evidence="6">TetR/AcrR family transcriptional regulator</fullName>
    </submittedName>
</protein>